<dbReference type="GO" id="GO:0032259">
    <property type="term" value="P:methylation"/>
    <property type="evidence" value="ECO:0007669"/>
    <property type="project" value="UniProtKB-KW"/>
</dbReference>
<evidence type="ECO:0000256" key="1">
    <source>
        <dbReference type="PROSITE-ProRule" id="PRU00339"/>
    </source>
</evidence>
<accession>A0AAP6JCR2</accession>
<keyword evidence="2" id="KW-0808">Transferase</keyword>
<evidence type="ECO:0000313" key="2">
    <source>
        <dbReference type="EMBL" id="MEA5444410.1"/>
    </source>
</evidence>
<dbReference type="Proteomes" id="UP001302316">
    <property type="component" value="Unassembled WGS sequence"/>
</dbReference>
<sequence length="429" mass="47236">MADEIIRLSALIDAGDLGQAERGLRALLQEQPRNGLAWTHLARVALLAGHKDDAIELAAKAQDMEGPRQVLLPAIARIWMQAGVPGRGLPLLDALSSRKPDLQQLRGQLSWAAGRYDQALRYFRQAHQSKPRVPSYAVSLGKALIAMGQRRKALAVLDKAAEGEAAMMAAWLRFSDRDPRASLDVARRSPAREHPRLELMRAACHYLLGDPAAAEGALTRAGRDRRLEPAVTSLRYWQEQGADARLLSVPSNVLRHGLKAAPEQGLVLEFGVFHGRSIRQIAAARPGPVHGFDSFSGLPEAWGREPAGSYSTLGELPKVPDNVTLHAGWFDDTLPDFLAEHPGDSVALVHIDCDLYSSTRSVLEQLAERLVPGTVVVFDDYLGYRGWQDHEYRAWQEFVTSHRIQYRYLAMALAGREVAVRIDAVGSPT</sequence>
<keyword evidence="2" id="KW-0489">Methyltransferase</keyword>
<dbReference type="InterPro" id="IPR008884">
    <property type="entry name" value="TylF_MeTrfase"/>
</dbReference>
<comment type="caution">
    <text evidence="2">The sequence shown here is derived from an EMBL/GenBank/DDBJ whole genome shotgun (WGS) entry which is preliminary data.</text>
</comment>
<dbReference type="SUPFAM" id="SSF48452">
    <property type="entry name" value="TPR-like"/>
    <property type="match status" value="1"/>
</dbReference>
<dbReference type="EC" id="2.1.1.-" evidence="2"/>
<dbReference type="Pfam" id="PF13578">
    <property type="entry name" value="Methyltransf_24"/>
    <property type="match status" value="1"/>
</dbReference>
<dbReference type="PANTHER" id="PTHR40036:SF1">
    <property type="entry name" value="MACROCIN O-METHYLTRANSFERASE"/>
    <property type="match status" value="1"/>
</dbReference>
<dbReference type="InterPro" id="IPR019734">
    <property type="entry name" value="TPR_rpt"/>
</dbReference>
<dbReference type="Gene3D" id="3.40.50.150">
    <property type="entry name" value="Vaccinia Virus protein VP39"/>
    <property type="match status" value="1"/>
</dbReference>
<dbReference type="Pfam" id="PF14559">
    <property type="entry name" value="TPR_19"/>
    <property type="match status" value="1"/>
</dbReference>
<dbReference type="AlphaFoldDB" id="A0AAP6JCR2"/>
<evidence type="ECO:0000313" key="3">
    <source>
        <dbReference type="Proteomes" id="UP001302316"/>
    </source>
</evidence>
<dbReference type="SUPFAM" id="SSF53335">
    <property type="entry name" value="S-adenosyl-L-methionine-dependent methyltransferases"/>
    <property type="match status" value="1"/>
</dbReference>
<proteinExistence type="predicted"/>
<organism evidence="2 3">
    <name type="scientific">Natronospira elongata</name>
    <dbReference type="NCBI Taxonomy" id="3110268"/>
    <lineage>
        <taxon>Bacteria</taxon>
        <taxon>Pseudomonadati</taxon>
        <taxon>Pseudomonadota</taxon>
        <taxon>Gammaproteobacteria</taxon>
        <taxon>Natronospirales</taxon>
        <taxon>Natronospiraceae</taxon>
        <taxon>Natronospira</taxon>
    </lineage>
</organism>
<dbReference type="Pfam" id="PF13432">
    <property type="entry name" value="TPR_16"/>
    <property type="match status" value="1"/>
</dbReference>
<name>A0AAP6JCR2_9GAMM</name>
<dbReference type="RefSeq" id="WP_346049557.1">
    <property type="nucleotide sequence ID" value="NZ_JAYGII010000001.1"/>
</dbReference>
<dbReference type="PANTHER" id="PTHR40036">
    <property type="entry name" value="MACROCIN O-METHYLTRANSFERASE"/>
    <property type="match status" value="1"/>
</dbReference>
<dbReference type="EMBL" id="JAYGII010000001">
    <property type="protein sequence ID" value="MEA5444410.1"/>
    <property type="molecule type" value="Genomic_DNA"/>
</dbReference>
<protein>
    <submittedName>
        <fullName evidence="2">Class I SAM-dependent methyltransferase</fullName>
        <ecNumber evidence="2">2.1.1.-</ecNumber>
    </submittedName>
</protein>
<keyword evidence="3" id="KW-1185">Reference proteome</keyword>
<dbReference type="InterPro" id="IPR029063">
    <property type="entry name" value="SAM-dependent_MTases_sf"/>
</dbReference>
<dbReference type="PROSITE" id="PS50005">
    <property type="entry name" value="TPR"/>
    <property type="match status" value="1"/>
</dbReference>
<dbReference type="Gene3D" id="1.25.40.10">
    <property type="entry name" value="Tetratricopeptide repeat domain"/>
    <property type="match status" value="1"/>
</dbReference>
<dbReference type="GO" id="GO:0008168">
    <property type="term" value="F:methyltransferase activity"/>
    <property type="evidence" value="ECO:0007669"/>
    <property type="project" value="UniProtKB-KW"/>
</dbReference>
<gene>
    <name evidence="2" type="ORF">VCB98_01080</name>
</gene>
<dbReference type="SMART" id="SM00028">
    <property type="entry name" value="TPR"/>
    <property type="match status" value="2"/>
</dbReference>
<reference evidence="2 3" key="1">
    <citation type="submission" date="2023-12" db="EMBL/GenBank/DDBJ databases">
        <title>Whole-genome sequencing of halo(alkali)philic microorganisms from hypersaline lakes.</title>
        <authorList>
            <person name="Sorokin D.Y."/>
            <person name="Merkel A.Y."/>
            <person name="Messina E."/>
            <person name="Yakimov M."/>
        </authorList>
    </citation>
    <scope>NUCLEOTIDE SEQUENCE [LARGE SCALE GENOMIC DNA]</scope>
    <source>
        <strain evidence="2 3">AB-CW1</strain>
    </source>
</reference>
<keyword evidence="1" id="KW-0802">TPR repeat</keyword>
<dbReference type="InterPro" id="IPR011990">
    <property type="entry name" value="TPR-like_helical_dom_sf"/>
</dbReference>
<feature type="repeat" description="TPR" evidence="1">
    <location>
        <begin position="100"/>
        <end position="133"/>
    </location>
</feature>